<organism evidence="3 4">
    <name type="scientific">Symmachiella dynata</name>
    <dbReference type="NCBI Taxonomy" id="2527995"/>
    <lineage>
        <taxon>Bacteria</taxon>
        <taxon>Pseudomonadati</taxon>
        <taxon>Planctomycetota</taxon>
        <taxon>Planctomycetia</taxon>
        <taxon>Planctomycetales</taxon>
        <taxon>Planctomycetaceae</taxon>
        <taxon>Symmachiella</taxon>
    </lineage>
</organism>
<dbReference type="InterPro" id="IPR019546">
    <property type="entry name" value="TAT_signal_bac_arc"/>
</dbReference>
<dbReference type="Pfam" id="PF04909">
    <property type="entry name" value="Amidohydro_2"/>
    <property type="match status" value="1"/>
</dbReference>
<dbReference type="PANTHER" id="PTHR35563:SF2">
    <property type="entry name" value="BARREL METAL-DEPENDENT HYDROLASE, PUTATIVE (AFU_ORTHOLOGUE AFUA_1G16240)-RELATED"/>
    <property type="match status" value="1"/>
</dbReference>
<protein>
    <submittedName>
        <fullName evidence="3">4-sulfomuconolactone hydrolase</fullName>
        <ecNumber evidence="3">3.1.1.92</ecNumber>
    </submittedName>
</protein>
<evidence type="ECO:0000313" key="4">
    <source>
        <dbReference type="Proteomes" id="UP000319383"/>
    </source>
</evidence>
<dbReference type="Proteomes" id="UP000319383">
    <property type="component" value="Chromosome"/>
</dbReference>
<dbReference type="RefSeq" id="WP_197534774.1">
    <property type="nucleotide sequence ID" value="NZ_CP036276.1"/>
</dbReference>
<dbReference type="EMBL" id="CP036276">
    <property type="protein sequence ID" value="QDU43487.1"/>
    <property type="molecule type" value="Genomic_DNA"/>
</dbReference>
<feature type="signal peptide" evidence="1">
    <location>
        <begin position="1"/>
        <end position="31"/>
    </location>
</feature>
<name>A0A517ZM01_9PLAN</name>
<feature type="domain" description="Amidohydrolase-related" evidence="2">
    <location>
        <begin position="40"/>
        <end position="316"/>
    </location>
</feature>
<sequence precursor="true">MPHTTPSTTRRSFLKTTAAASLTMASVAARADEKPKSPVVDTHMHVWAADLKKFPFARKMKAPEIPATVELLNAEMDQFGIDYCVLVQVIYHGWDNSYVAECIKRFPDRFRGHGLIDPEDPNVADKLDYWMREHQFAGMRFSPVYYRGKDDWLNARSRDPLWEKAAELGAIFNMFIASEQLPKLEEMIARHPTVPVVIDHLANTDFTVADPSVEFGKLLALAKYPQVYCKVSELNIRSPSKKFPYKDTWPWVERMYDTFGPDRLMWGTGFPGATRAQDRRPPLTDELALIREEIPFFSNEDRQKIMGINAAKLWKFGNA</sequence>
<keyword evidence="1" id="KW-0732">Signal</keyword>
<evidence type="ECO:0000256" key="1">
    <source>
        <dbReference type="SAM" id="SignalP"/>
    </source>
</evidence>
<reference evidence="3 4" key="1">
    <citation type="submission" date="2019-02" db="EMBL/GenBank/DDBJ databases">
        <title>Deep-cultivation of Planctomycetes and their phenomic and genomic characterization uncovers novel biology.</title>
        <authorList>
            <person name="Wiegand S."/>
            <person name="Jogler M."/>
            <person name="Boedeker C."/>
            <person name="Pinto D."/>
            <person name="Vollmers J."/>
            <person name="Rivas-Marin E."/>
            <person name="Kohn T."/>
            <person name="Peeters S.H."/>
            <person name="Heuer A."/>
            <person name="Rast P."/>
            <person name="Oberbeckmann S."/>
            <person name="Bunk B."/>
            <person name="Jeske O."/>
            <person name="Meyerdierks A."/>
            <person name="Storesund J.E."/>
            <person name="Kallscheuer N."/>
            <person name="Luecker S."/>
            <person name="Lage O.M."/>
            <person name="Pohl T."/>
            <person name="Merkel B.J."/>
            <person name="Hornburger P."/>
            <person name="Mueller R.-W."/>
            <person name="Bruemmer F."/>
            <person name="Labrenz M."/>
            <person name="Spormann A.M."/>
            <person name="Op den Camp H."/>
            <person name="Overmann J."/>
            <person name="Amann R."/>
            <person name="Jetten M.S.M."/>
            <person name="Mascher T."/>
            <person name="Medema M.H."/>
            <person name="Devos D.P."/>
            <person name="Kaster A.-K."/>
            <person name="Ovreas L."/>
            <person name="Rohde M."/>
            <person name="Galperin M.Y."/>
            <person name="Jogler C."/>
        </authorList>
    </citation>
    <scope>NUCLEOTIDE SEQUENCE [LARGE SCALE GENOMIC DNA]</scope>
    <source>
        <strain evidence="3 4">Mal52</strain>
    </source>
</reference>
<dbReference type="EC" id="3.1.1.92" evidence="3"/>
<dbReference type="InterPro" id="IPR052358">
    <property type="entry name" value="Aro_Compnd_Degr_Hydrolases"/>
</dbReference>
<keyword evidence="4" id="KW-1185">Reference proteome</keyword>
<dbReference type="NCBIfam" id="TIGR01409">
    <property type="entry name" value="TAT_signal_seq"/>
    <property type="match status" value="1"/>
</dbReference>
<dbReference type="PROSITE" id="PS51318">
    <property type="entry name" value="TAT"/>
    <property type="match status" value="1"/>
</dbReference>
<proteinExistence type="predicted"/>
<dbReference type="InterPro" id="IPR006311">
    <property type="entry name" value="TAT_signal"/>
</dbReference>
<dbReference type="InterPro" id="IPR006680">
    <property type="entry name" value="Amidohydro-rel"/>
</dbReference>
<dbReference type="KEGG" id="sdyn:Mal52_19630"/>
<dbReference type="InterPro" id="IPR032466">
    <property type="entry name" value="Metal_Hydrolase"/>
</dbReference>
<dbReference type="SUPFAM" id="SSF51556">
    <property type="entry name" value="Metallo-dependent hydrolases"/>
    <property type="match status" value="1"/>
</dbReference>
<dbReference type="PANTHER" id="PTHR35563">
    <property type="entry name" value="BARREL METAL-DEPENDENT HYDROLASE, PUTATIVE (AFU_ORTHOLOGUE AFUA_1G16240)-RELATED"/>
    <property type="match status" value="1"/>
</dbReference>
<accession>A0A517ZM01</accession>
<gene>
    <name evidence="3" type="ORF">Mal52_19630</name>
</gene>
<dbReference type="GO" id="GO:0102998">
    <property type="term" value="F:4-sulfomuconolactone hydrolase activity"/>
    <property type="evidence" value="ECO:0007669"/>
    <property type="project" value="UniProtKB-EC"/>
</dbReference>
<evidence type="ECO:0000259" key="2">
    <source>
        <dbReference type="Pfam" id="PF04909"/>
    </source>
</evidence>
<evidence type="ECO:0000313" key="3">
    <source>
        <dbReference type="EMBL" id="QDU43487.1"/>
    </source>
</evidence>
<dbReference type="Gene3D" id="3.20.20.140">
    <property type="entry name" value="Metal-dependent hydrolases"/>
    <property type="match status" value="1"/>
</dbReference>
<keyword evidence="3" id="KW-0378">Hydrolase</keyword>
<dbReference type="AlphaFoldDB" id="A0A517ZM01"/>
<feature type="chain" id="PRO_5022067503" evidence="1">
    <location>
        <begin position="32"/>
        <end position="319"/>
    </location>
</feature>